<evidence type="ECO:0000313" key="1">
    <source>
        <dbReference type="EMBL" id="GAF99961.1"/>
    </source>
</evidence>
<sequence length="199" mass="23411">EPLWANERLASILIQFPWSFASTISNNDYLINLFKSFSDYPLTVEVRHSSWNSSNFYKLLSEYNVSFCNIDQPIFRNSIKPSSVSTNPEFSYVRLHGRNYKNWFKQDAGRDERYNYLYTKEELQDWIERIKDLGNQSSKVFVITNNHYRGQALANALQIKNLITGEKLDIPPLLVEQYPVLKELEKKLREGQLGLFDEK</sequence>
<protein>
    <recommendedName>
        <fullName evidence="2">DUF72 domain-containing protein</fullName>
    </recommendedName>
</protein>
<gene>
    <name evidence="1" type="ORF">S01H1_43338</name>
</gene>
<dbReference type="Pfam" id="PF01904">
    <property type="entry name" value="DUF72"/>
    <property type="match status" value="1"/>
</dbReference>
<dbReference type="InterPro" id="IPR036520">
    <property type="entry name" value="UPF0759_sf"/>
</dbReference>
<reference evidence="1" key="1">
    <citation type="journal article" date="2014" name="Front. Microbiol.">
        <title>High frequency of phylogenetically diverse reductive dehalogenase-homologous genes in deep subseafloor sedimentary metagenomes.</title>
        <authorList>
            <person name="Kawai M."/>
            <person name="Futagami T."/>
            <person name="Toyoda A."/>
            <person name="Takaki Y."/>
            <person name="Nishi S."/>
            <person name="Hori S."/>
            <person name="Arai W."/>
            <person name="Tsubouchi T."/>
            <person name="Morono Y."/>
            <person name="Uchiyama I."/>
            <person name="Ito T."/>
            <person name="Fujiyama A."/>
            <person name="Inagaki F."/>
            <person name="Takami H."/>
        </authorList>
    </citation>
    <scope>NUCLEOTIDE SEQUENCE</scope>
    <source>
        <strain evidence="1">Expedition CK06-06</strain>
    </source>
</reference>
<dbReference type="PANTHER" id="PTHR30348:SF13">
    <property type="entry name" value="UPF0759 PROTEIN YUNF"/>
    <property type="match status" value="1"/>
</dbReference>
<dbReference type="InterPro" id="IPR002763">
    <property type="entry name" value="DUF72"/>
</dbReference>
<dbReference type="SUPFAM" id="SSF117396">
    <property type="entry name" value="TM1631-like"/>
    <property type="match status" value="1"/>
</dbReference>
<dbReference type="EMBL" id="BARS01027606">
    <property type="protein sequence ID" value="GAF99961.1"/>
    <property type="molecule type" value="Genomic_DNA"/>
</dbReference>
<evidence type="ECO:0008006" key="2">
    <source>
        <dbReference type="Google" id="ProtNLM"/>
    </source>
</evidence>
<dbReference type="Gene3D" id="3.20.20.410">
    <property type="entry name" value="Protein of unknown function UPF0759"/>
    <property type="match status" value="1"/>
</dbReference>
<organism evidence="1">
    <name type="scientific">marine sediment metagenome</name>
    <dbReference type="NCBI Taxonomy" id="412755"/>
    <lineage>
        <taxon>unclassified sequences</taxon>
        <taxon>metagenomes</taxon>
        <taxon>ecological metagenomes</taxon>
    </lineage>
</organism>
<accession>X0UL29</accession>
<proteinExistence type="predicted"/>
<dbReference type="AlphaFoldDB" id="X0UL29"/>
<feature type="non-terminal residue" evidence="1">
    <location>
        <position position="1"/>
    </location>
</feature>
<comment type="caution">
    <text evidence="1">The sequence shown here is derived from an EMBL/GenBank/DDBJ whole genome shotgun (WGS) entry which is preliminary data.</text>
</comment>
<dbReference type="PANTHER" id="PTHR30348">
    <property type="entry name" value="UNCHARACTERIZED PROTEIN YECE"/>
    <property type="match status" value="1"/>
</dbReference>
<name>X0UL29_9ZZZZ</name>